<dbReference type="EMBL" id="BLPG01000001">
    <property type="protein sequence ID" value="GFJ90498.1"/>
    <property type="molecule type" value="Genomic_DNA"/>
</dbReference>
<gene>
    <name evidence="2" type="ORF">Prum_041400</name>
</gene>
<dbReference type="AlphaFoldDB" id="A0A6V8L661"/>
<dbReference type="Proteomes" id="UP000482960">
    <property type="component" value="Unassembled WGS sequence"/>
</dbReference>
<reference evidence="2 3" key="1">
    <citation type="submission" date="2020-03" db="EMBL/GenBank/DDBJ databases">
        <title>Whole genome shotgun sequence of Phytohabitans rumicis NBRC 108638.</title>
        <authorList>
            <person name="Komaki H."/>
            <person name="Tamura T."/>
        </authorList>
    </citation>
    <scope>NUCLEOTIDE SEQUENCE [LARGE SCALE GENOMIC DNA]</scope>
    <source>
        <strain evidence="2 3">NBRC 108638</strain>
    </source>
</reference>
<reference evidence="2 3" key="2">
    <citation type="submission" date="2020-03" db="EMBL/GenBank/DDBJ databases">
        <authorList>
            <person name="Ichikawa N."/>
            <person name="Kimura A."/>
            <person name="Kitahashi Y."/>
            <person name="Uohara A."/>
        </authorList>
    </citation>
    <scope>NUCLEOTIDE SEQUENCE [LARGE SCALE GENOMIC DNA]</scope>
    <source>
        <strain evidence="2 3">NBRC 108638</strain>
    </source>
</reference>
<comment type="caution">
    <text evidence="2">The sequence shown here is derived from an EMBL/GenBank/DDBJ whole genome shotgun (WGS) entry which is preliminary data.</text>
</comment>
<organism evidence="2 3">
    <name type="scientific">Phytohabitans rumicis</name>
    <dbReference type="NCBI Taxonomy" id="1076125"/>
    <lineage>
        <taxon>Bacteria</taxon>
        <taxon>Bacillati</taxon>
        <taxon>Actinomycetota</taxon>
        <taxon>Actinomycetes</taxon>
        <taxon>Micromonosporales</taxon>
        <taxon>Micromonosporaceae</taxon>
    </lineage>
</organism>
<keyword evidence="3" id="KW-1185">Reference proteome</keyword>
<evidence type="ECO:0000259" key="1">
    <source>
        <dbReference type="Pfam" id="PF21962"/>
    </source>
</evidence>
<accession>A0A6V8L661</accession>
<evidence type="ECO:0000313" key="3">
    <source>
        <dbReference type="Proteomes" id="UP000482960"/>
    </source>
</evidence>
<proteinExistence type="predicted"/>
<dbReference type="InterPro" id="IPR053832">
    <property type="entry name" value="DUF6924"/>
</dbReference>
<protein>
    <recommendedName>
        <fullName evidence="1">DUF6924 domain-containing protein</fullName>
    </recommendedName>
</protein>
<feature type="domain" description="DUF6924" evidence="1">
    <location>
        <begin position="10"/>
        <end position="135"/>
    </location>
</feature>
<name>A0A6V8L661_9ACTN</name>
<evidence type="ECO:0000313" key="2">
    <source>
        <dbReference type="EMBL" id="GFJ90498.1"/>
    </source>
</evidence>
<sequence length="137" mass="14746">MLTLPDTVGALVLRTDFADDGAWDAVQAACAVPSVDGFAASLSFVGDRAFAAVTAEQVARLPSATYRSFLFLVDDVTVTDPEMPIVAVDLLHTPGNWFRVVPGEMWGIENNLSISNMDFFEFANHADPDGVFRGFAS</sequence>
<dbReference type="RefSeq" id="WP_218577293.1">
    <property type="nucleotide sequence ID" value="NZ_BAABJB010000003.1"/>
</dbReference>
<dbReference type="Pfam" id="PF21962">
    <property type="entry name" value="DUF6924"/>
    <property type="match status" value="1"/>
</dbReference>